<evidence type="ECO:0000259" key="2">
    <source>
        <dbReference type="Pfam" id="PF01243"/>
    </source>
</evidence>
<gene>
    <name evidence="3" type="ORF">GCM10010246_51110</name>
</gene>
<dbReference type="InterPro" id="IPR011576">
    <property type="entry name" value="Pyridox_Oxase_N"/>
</dbReference>
<dbReference type="Gene3D" id="2.30.110.10">
    <property type="entry name" value="Electron Transport, Fmn-binding Protein, Chain A"/>
    <property type="match status" value="1"/>
</dbReference>
<proteinExistence type="predicted"/>
<keyword evidence="4" id="KW-1185">Reference proteome</keyword>
<evidence type="ECO:0000256" key="1">
    <source>
        <dbReference type="SAM" id="MobiDB-lite"/>
    </source>
</evidence>
<dbReference type="InterPro" id="IPR012349">
    <property type="entry name" value="Split_barrel_FMN-bd"/>
</dbReference>
<feature type="region of interest" description="Disordered" evidence="1">
    <location>
        <begin position="214"/>
        <end position="352"/>
    </location>
</feature>
<evidence type="ECO:0000313" key="3">
    <source>
        <dbReference type="EMBL" id="GAA2355719.1"/>
    </source>
</evidence>
<dbReference type="Proteomes" id="UP001500253">
    <property type="component" value="Unassembled WGS sequence"/>
</dbReference>
<feature type="compositionally biased region" description="Basic and acidic residues" evidence="1">
    <location>
        <begin position="268"/>
        <end position="284"/>
    </location>
</feature>
<reference evidence="4" key="1">
    <citation type="journal article" date="2019" name="Int. J. Syst. Evol. Microbiol.">
        <title>The Global Catalogue of Microorganisms (GCM) 10K type strain sequencing project: providing services to taxonomists for standard genome sequencing and annotation.</title>
        <authorList>
            <consortium name="The Broad Institute Genomics Platform"/>
            <consortium name="The Broad Institute Genome Sequencing Center for Infectious Disease"/>
            <person name="Wu L."/>
            <person name="Ma J."/>
        </authorList>
    </citation>
    <scope>NUCLEOTIDE SEQUENCE [LARGE SCALE GENOMIC DNA]</scope>
    <source>
        <strain evidence="4">JCM 4316</strain>
    </source>
</reference>
<dbReference type="PANTHER" id="PTHR42815:SF2">
    <property type="entry name" value="FAD-BINDING, PUTATIVE (AFU_ORTHOLOGUE AFUA_6G07600)-RELATED"/>
    <property type="match status" value="1"/>
</dbReference>
<feature type="region of interest" description="Disordered" evidence="1">
    <location>
        <begin position="1"/>
        <end position="22"/>
    </location>
</feature>
<organism evidence="3 4">
    <name type="scientific">Streptomyces cuspidosporus</name>
    <dbReference type="NCBI Taxonomy" id="66882"/>
    <lineage>
        <taxon>Bacteria</taxon>
        <taxon>Bacillati</taxon>
        <taxon>Actinomycetota</taxon>
        <taxon>Actinomycetes</taxon>
        <taxon>Kitasatosporales</taxon>
        <taxon>Streptomycetaceae</taxon>
        <taxon>Streptomyces</taxon>
    </lineage>
</organism>
<feature type="domain" description="Pyridoxamine 5'-phosphate oxidase N-terminal" evidence="2">
    <location>
        <begin position="78"/>
        <end position="197"/>
    </location>
</feature>
<feature type="compositionally biased region" description="Gly residues" evidence="1">
    <location>
        <begin position="248"/>
        <end position="262"/>
    </location>
</feature>
<accession>A0ABP5TPP1</accession>
<name>A0ABP5TPP1_9ACTN</name>
<comment type="caution">
    <text evidence="3">The sequence shown here is derived from an EMBL/GenBank/DDBJ whole genome shotgun (WGS) entry which is preliminary data.</text>
</comment>
<dbReference type="SUPFAM" id="SSF50475">
    <property type="entry name" value="FMN-binding split barrel"/>
    <property type="match status" value="1"/>
</dbReference>
<dbReference type="EMBL" id="BAAASD010000024">
    <property type="protein sequence ID" value="GAA2355719.1"/>
    <property type="molecule type" value="Genomic_DNA"/>
</dbReference>
<evidence type="ECO:0000313" key="4">
    <source>
        <dbReference type="Proteomes" id="UP001500253"/>
    </source>
</evidence>
<protein>
    <recommendedName>
        <fullName evidence="2">Pyridoxamine 5'-phosphate oxidase N-terminal domain-containing protein</fullName>
    </recommendedName>
</protein>
<feature type="compositionally biased region" description="Basic and acidic residues" evidence="1">
    <location>
        <begin position="320"/>
        <end position="340"/>
    </location>
</feature>
<sequence>MSVDDVEHERATAERATEERATTVRAATALTAPAGAPMDELDAIRRPGSDGEHALQRRLGTVHRAERFYDEQVLDRLNDRMREFVGRQEMFFLATSDRHGECDSTFRAGPPGFLRVFDDKTLAYPEYRGNGVLASLGNIEENPHLGILLIDFMRDRIGLHINGRARVVADAEMRAAHPDLPVDPVPGRRAVVWVEVTVEEAYIHCAKHIPHLQKVPNQRRHAAPAGAPGTGTDAGTRADAGTRTDAGTGAGSGAGDGDGNGSVNGAPADRDRDWGTDDVKRKGGDFFGAAADVREGRRTPVAVREQDQDDAPALGPVPPRPEEWQREAERVLARARERAPEGAGQPFSGWFR</sequence>
<feature type="compositionally biased region" description="Low complexity" evidence="1">
    <location>
        <begin position="223"/>
        <end position="247"/>
    </location>
</feature>
<dbReference type="PANTHER" id="PTHR42815">
    <property type="entry name" value="FAD-BINDING, PUTATIVE (AFU_ORTHOLOGUE AFUA_6G07600)-RELATED"/>
    <property type="match status" value="1"/>
</dbReference>
<dbReference type="Pfam" id="PF01243">
    <property type="entry name" value="PNPOx_N"/>
    <property type="match status" value="1"/>
</dbReference>